<dbReference type="RefSeq" id="WP_131283069.1">
    <property type="nucleotide sequence ID" value="NZ_RXLP01000002.1"/>
</dbReference>
<dbReference type="EMBL" id="RXLP01000002">
    <property type="protein sequence ID" value="TCD55011.1"/>
    <property type="molecule type" value="Genomic_DNA"/>
</dbReference>
<dbReference type="OrthoDB" id="116480at2"/>
<evidence type="ECO:0000313" key="2">
    <source>
        <dbReference type="EMBL" id="TCD55011.1"/>
    </source>
</evidence>
<dbReference type="Proteomes" id="UP000291289">
    <property type="component" value="Unassembled WGS sequence"/>
</dbReference>
<feature type="transmembrane region" description="Helical" evidence="1">
    <location>
        <begin position="124"/>
        <end position="144"/>
    </location>
</feature>
<feature type="transmembrane region" description="Helical" evidence="1">
    <location>
        <begin position="207"/>
        <end position="225"/>
    </location>
</feature>
<keyword evidence="1" id="KW-1133">Transmembrane helix</keyword>
<name>A0A4R0QZ39_9BIFI</name>
<reference evidence="2 3" key="1">
    <citation type="submission" date="2018-12" db="EMBL/GenBank/DDBJ databases">
        <title>Alloscrdovia theropitheci sp. nov: a novel taxon from the feces of the bleeding-herat monkey (Theropithecus geleda).</title>
        <authorList>
            <person name="Modesto M."/>
        </authorList>
    </citation>
    <scope>NUCLEOTIDE SEQUENCE [LARGE SCALE GENOMIC DNA]</scope>
    <source>
        <strain evidence="2 3">GLDI4/2</strain>
    </source>
</reference>
<dbReference type="Pfam" id="PF12811">
    <property type="entry name" value="BaxI_1"/>
    <property type="match status" value="1"/>
</dbReference>
<keyword evidence="1" id="KW-0812">Transmembrane</keyword>
<evidence type="ECO:0000256" key="1">
    <source>
        <dbReference type="SAM" id="Phobius"/>
    </source>
</evidence>
<gene>
    <name evidence="2" type="ORF">EJ419_01070</name>
</gene>
<dbReference type="InterPro" id="IPR010539">
    <property type="entry name" value="BaxI_1-like"/>
</dbReference>
<keyword evidence="3" id="KW-1185">Reference proteome</keyword>
<feature type="transmembrane region" description="Helical" evidence="1">
    <location>
        <begin position="245"/>
        <end position="263"/>
    </location>
</feature>
<dbReference type="AlphaFoldDB" id="A0A4R0QZ39"/>
<comment type="caution">
    <text evidence="2">The sequence shown here is derived from an EMBL/GenBank/DDBJ whole genome shotgun (WGS) entry which is preliminary data.</text>
</comment>
<protein>
    <recommendedName>
        <fullName evidence="4">Bax inhibitor-1/YccA family protein</fullName>
    </recommendedName>
</protein>
<proteinExistence type="predicted"/>
<feature type="transmembrane region" description="Helical" evidence="1">
    <location>
        <begin position="183"/>
        <end position="201"/>
    </location>
</feature>
<feature type="transmembrane region" description="Helical" evidence="1">
    <location>
        <begin position="150"/>
        <end position="171"/>
    </location>
</feature>
<organism evidence="2 3">
    <name type="scientific">Alloscardovia theropitheci</name>
    <dbReference type="NCBI Taxonomy" id="2496842"/>
    <lineage>
        <taxon>Bacteria</taxon>
        <taxon>Bacillati</taxon>
        <taxon>Actinomycetota</taxon>
        <taxon>Actinomycetes</taxon>
        <taxon>Bifidobacteriales</taxon>
        <taxon>Bifidobacteriaceae</taxon>
        <taxon>Alloscardovia</taxon>
    </lineage>
</organism>
<keyword evidence="1" id="KW-0472">Membrane</keyword>
<accession>A0A4R0QZ39</accession>
<feature type="transmembrane region" description="Helical" evidence="1">
    <location>
        <begin position="60"/>
        <end position="79"/>
    </location>
</feature>
<sequence length="271" mass="30856">MVNKKWYKRNRWVLGREELSTHDLYGAGDLSFFMDANLHEPLYVVRPEGEKAFNSRGVKIKALSFLVFSIVVFVLSYVYLEFNSLRNEDGIYNFVIFTPIFISLFFLLFYVLWWTSEYTKVTFVLCRVYEFFLCGSIAWSLACWAHDNDFVVPISASVVSAAVICILCSGFIMSRVNSRIQGFARVLVLTMIPVVLINLLVQGNRALGILSGLIVTVFAVASFFADLKAIEYFSSLNKLHNRYEWAAAFSLVLDIIFCIAGLLKSTNDNNE</sequence>
<evidence type="ECO:0000313" key="3">
    <source>
        <dbReference type="Proteomes" id="UP000291289"/>
    </source>
</evidence>
<evidence type="ECO:0008006" key="4">
    <source>
        <dbReference type="Google" id="ProtNLM"/>
    </source>
</evidence>
<feature type="transmembrane region" description="Helical" evidence="1">
    <location>
        <begin position="91"/>
        <end position="112"/>
    </location>
</feature>